<dbReference type="HOGENOM" id="CLU_2097345_0_0_1"/>
<dbReference type="GeneID" id="12987200"/>
<sequence length="116" mass="13238">MQKVNVQTLSAKFYHFLTWVYATHTKFREGVEAGRLLLRGKFAEHREMRVKRCNAQAVKEPNTPTPQTSSYSVILVSIRGTQWPEIALHMSETPSSLSVPAIRVIKPQTSDTQLQR</sequence>
<dbReference type="Proteomes" id="UP000009058">
    <property type="component" value="Chromosome 6"/>
</dbReference>
<reference key="2">
    <citation type="submission" date="2011-05" db="EMBL/GenBank/DDBJ databases">
        <title>The Genome Sequence of Magnaporthe oryzae 70-15.</title>
        <authorList>
            <consortium name="The Broad Institute Genome Sequencing Platform"/>
            <person name="Ma L.-J."/>
            <person name="Dead R."/>
            <person name="Young S.K."/>
            <person name="Zeng Q."/>
            <person name="Gargeya S."/>
            <person name="Fitzgerald M."/>
            <person name="Haas B."/>
            <person name="Abouelleil A."/>
            <person name="Alvarado L."/>
            <person name="Arachchi H.M."/>
            <person name="Berlin A."/>
            <person name="Brown A."/>
            <person name="Chapman S.B."/>
            <person name="Chen Z."/>
            <person name="Dunbar C."/>
            <person name="Freedman E."/>
            <person name="Gearin G."/>
            <person name="Gellesch M."/>
            <person name="Goldberg J."/>
            <person name="Griggs A."/>
            <person name="Gujja S."/>
            <person name="Heiman D."/>
            <person name="Howarth C."/>
            <person name="Larson L."/>
            <person name="Lui A."/>
            <person name="MacDonald P.J.P."/>
            <person name="Mehta T."/>
            <person name="Montmayeur A."/>
            <person name="Murphy C."/>
            <person name="Neiman D."/>
            <person name="Pearson M."/>
            <person name="Priest M."/>
            <person name="Roberts A."/>
            <person name="Saif S."/>
            <person name="Shea T."/>
            <person name="Shenoy N."/>
            <person name="Sisk P."/>
            <person name="Stolte C."/>
            <person name="Sykes S."/>
            <person name="Yandava C."/>
            <person name="Wortman J."/>
            <person name="Nusbaum C."/>
            <person name="Birren B."/>
        </authorList>
    </citation>
    <scope>NUCLEOTIDE SEQUENCE</scope>
    <source>
        <strain>70-15</strain>
    </source>
</reference>
<reference evidence="1 2" key="1">
    <citation type="journal article" date="2005" name="Nature">
        <title>The genome sequence of the rice blast fungus Magnaporthe grisea.</title>
        <authorList>
            <person name="Dean R.A."/>
            <person name="Talbot N.J."/>
            <person name="Ebbole D.J."/>
            <person name="Farman M.L."/>
            <person name="Mitchell T.K."/>
            <person name="Orbach M.J."/>
            <person name="Thon M."/>
            <person name="Kulkarni R."/>
            <person name="Xu J.R."/>
            <person name="Pan H."/>
            <person name="Read N.D."/>
            <person name="Lee Y.H."/>
            <person name="Carbone I."/>
            <person name="Brown D."/>
            <person name="Oh Y.Y."/>
            <person name="Donofrio N."/>
            <person name="Jeong J.S."/>
            <person name="Soanes D.M."/>
            <person name="Djonovic S."/>
            <person name="Kolomiets E."/>
            <person name="Rehmeyer C."/>
            <person name="Li W."/>
            <person name="Harding M."/>
            <person name="Kim S."/>
            <person name="Lebrun M.H."/>
            <person name="Bohnert H."/>
            <person name="Coughlan S."/>
            <person name="Butler J."/>
            <person name="Calvo S."/>
            <person name="Ma L.J."/>
            <person name="Nicol R."/>
            <person name="Purcell S."/>
            <person name="Nusbaum C."/>
            <person name="Galagan J.E."/>
            <person name="Birren B.W."/>
        </authorList>
    </citation>
    <scope>NUCLEOTIDE SEQUENCE [LARGE SCALE GENOMIC DNA]</scope>
    <source>
        <strain evidence="2">70-15 / ATCC MYA-4617 / FGSC 8958</strain>
    </source>
</reference>
<name>G4NHS5_PYRO7</name>
<keyword evidence="2" id="KW-1185">Reference proteome</keyword>
<dbReference type="AlphaFoldDB" id="G4NHS5"/>
<dbReference type="InParanoid" id="G4NHS5"/>
<dbReference type="RefSeq" id="XP_003720152.1">
    <property type="nucleotide sequence ID" value="XM_003720104.1"/>
</dbReference>
<dbReference type="KEGG" id="mgr:MGG_17773"/>
<gene>
    <name evidence="1" type="ORF">MGG_17773</name>
</gene>
<dbReference type="EMBL" id="CM001236">
    <property type="protein sequence ID" value="EHA47785.1"/>
    <property type="molecule type" value="Genomic_DNA"/>
</dbReference>
<protein>
    <submittedName>
        <fullName evidence="1">Uncharacterized protein</fullName>
    </submittedName>
</protein>
<organism evidence="1 2">
    <name type="scientific">Pyricularia oryzae (strain 70-15 / ATCC MYA-4617 / FGSC 8958)</name>
    <name type="common">Rice blast fungus</name>
    <name type="synonym">Magnaporthe oryzae</name>
    <dbReference type="NCBI Taxonomy" id="242507"/>
    <lineage>
        <taxon>Eukaryota</taxon>
        <taxon>Fungi</taxon>
        <taxon>Dikarya</taxon>
        <taxon>Ascomycota</taxon>
        <taxon>Pezizomycotina</taxon>
        <taxon>Sordariomycetes</taxon>
        <taxon>Sordariomycetidae</taxon>
        <taxon>Magnaporthales</taxon>
        <taxon>Pyriculariaceae</taxon>
        <taxon>Pyricularia</taxon>
    </lineage>
</organism>
<proteinExistence type="predicted"/>
<dbReference type="VEuPathDB" id="FungiDB:MGG_17773"/>
<evidence type="ECO:0000313" key="2">
    <source>
        <dbReference type="Proteomes" id="UP000009058"/>
    </source>
</evidence>
<accession>G4NHS5</accession>
<evidence type="ECO:0000313" key="1">
    <source>
        <dbReference type="EMBL" id="EHA47785.1"/>
    </source>
</evidence>